<evidence type="ECO:0000259" key="1">
    <source>
        <dbReference type="Pfam" id="PF03572"/>
    </source>
</evidence>
<keyword evidence="3" id="KW-1185">Reference proteome</keyword>
<evidence type="ECO:0000313" key="3">
    <source>
        <dbReference type="Proteomes" id="UP001142610"/>
    </source>
</evidence>
<dbReference type="Pfam" id="PF03572">
    <property type="entry name" value="Peptidase_S41"/>
    <property type="match status" value="1"/>
</dbReference>
<gene>
    <name evidence="2" type="ORF">NOG11_04505</name>
</gene>
<dbReference type="Gene3D" id="3.90.226.10">
    <property type="entry name" value="2-enoyl-CoA Hydratase, Chain A, domain 1"/>
    <property type="match status" value="1"/>
</dbReference>
<sequence>MDRRHLLQMAACLPLFGTSTACSRAPAERLSDVEVLRLALSIHPGVYRYAAPDEVERGLTNLEPVLGSDASLEQQYLQLTAFLATLRCGHTVVNPFNQSEKVRDLVYRRPTRLPFLFKWLGSEMVVTDAAEEASMTPGTVVLSIDGVPAGAMLERLVRYVGADGGNDGKRRAALEVQGRAPFETFDILQGLLYPPENGAFDLRVRGTDGSERALRAPAISAEQRLAILPPEPENGEAVWTCDEDRNGIGTLTMPNWALFNTSWDWRGWLSEKLDRALRLRGMVVDIRGVGGGLSCGDPILRRLMDEDIVLDDYRSLVRFQRSPQALDPYIFAPWNGFKRLGRGAPPIDDGFYDLSAKGKPRTITPVAPRLTIPTAVLVDAMNSSATFTFARHIKAHGLARLFGSETGGNLKGINAGAVFFVTLPDSGLTIDLPLIGQYPVSPQADRGVLPDSAVYETAADIAEGKDVVLASAKDWILTDGQGG</sequence>
<comment type="caution">
    <text evidence="2">The sequence shown here is derived from an EMBL/GenBank/DDBJ whole genome shotgun (WGS) entry which is preliminary data.</text>
</comment>
<dbReference type="RefSeq" id="WP_256618491.1">
    <property type="nucleotide sequence ID" value="NZ_JANIBC010000002.1"/>
</dbReference>
<dbReference type="PROSITE" id="PS51257">
    <property type="entry name" value="PROKAR_LIPOPROTEIN"/>
    <property type="match status" value="1"/>
</dbReference>
<feature type="domain" description="Tail specific protease" evidence="1">
    <location>
        <begin position="248"/>
        <end position="410"/>
    </location>
</feature>
<name>A0A9X2L9I2_9PROT</name>
<proteinExistence type="predicted"/>
<dbReference type="GO" id="GO:0006508">
    <property type="term" value="P:proteolysis"/>
    <property type="evidence" value="ECO:0007669"/>
    <property type="project" value="InterPro"/>
</dbReference>
<reference evidence="2" key="1">
    <citation type="submission" date="2022-07" db="EMBL/GenBank/DDBJ databases">
        <title>Parvularcula maris sp. nov., an algicidal bacterium isolated from seawater.</title>
        <authorList>
            <person name="Li F."/>
        </authorList>
    </citation>
    <scope>NUCLEOTIDE SEQUENCE</scope>
    <source>
        <strain evidence="2">BGMRC 0090</strain>
    </source>
</reference>
<dbReference type="GO" id="GO:0008236">
    <property type="term" value="F:serine-type peptidase activity"/>
    <property type="evidence" value="ECO:0007669"/>
    <property type="project" value="InterPro"/>
</dbReference>
<dbReference type="AlphaFoldDB" id="A0A9X2L9I2"/>
<dbReference type="SUPFAM" id="SSF52096">
    <property type="entry name" value="ClpP/crotonase"/>
    <property type="match status" value="1"/>
</dbReference>
<dbReference type="EMBL" id="JANIBC010000002">
    <property type="protein sequence ID" value="MCQ8184642.1"/>
    <property type="molecule type" value="Genomic_DNA"/>
</dbReference>
<protein>
    <submittedName>
        <fullName evidence="2">S41 family peptidase</fullName>
    </submittedName>
</protein>
<organism evidence="2 3">
    <name type="scientific">Parvularcula maris</name>
    <dbReference type="NCBI Taxonomy" id="2965077"/>
    <lineage>
        <taxon>Bacteria</taxon>
        <taxon>Pseudomonadati</taxon>
        <taxon>Pseudomonadota</taxon>
        <taxon>Alphaproteobacteria</taxon>
        <taxon>Parvularculales</taxon>
        <taxon>Parvularculaceae</taxon>
        <taxon>Parvularcula</taxon>
    </lineage>
</organism>
<evidence type="ECO:0000313" key="2">
    <source>
        <dbReference type="EMBL" id="MCQ8184642.1"/>
    </source>
</evidence>
<dbReference type="InterPro" id="IPR005151">
    <property type="entry name" value="Tail-specific_protease"/>
</dbReference>
<dbReference type="InterPro" id="IPR029045">
    <property type="entry name" value="ClpP/crotonase-like_dom_sf"/>
</dbReference>
<dbReference type="Proteomes" id="UP001142610">
    <property type="component" value="Unassembled WGS sequence"/>
</dbReference>
<accession>A0A9X2L9I2</accession>